<proteinExistence type="predicted"/>
<organism evidence="2">
    <name type="scientific">Cladocopium goreaui</name>
    <dbReference type="NCBI Taxonomy" id="2562237"/>
    <lineage>
        <taxon>Eukaryota</taxon>
        <taxon>Sar</taxon>
        <taxon>Alveolata</taxon>
        <taxon>Dinophyceae</taxon>
        <taxon>Suessiales</taxon>
        <taxon>Symbiodiniaceae</taxon>
        <taxon>Cladocopium</taxon>
    </lineage>
</organism>
<dbReference type="PANTHER" id="PTHR47936:SF1">
    <property type="entry name" value="PENTATRICOPEPTIDE REPEAT-CONTAINING PROTEIN GUN1, CHLOROPLASTIC"/>
    <property type="match status" value="1"/>
</dbReference>
<evidence type="ECO:0000313" key="2">
    <source>
        <dbReference type="EMBL" id="CAI4020659.1"/>
    </source>
</evidence>
<evidence type="ECO:0000256" key="1">
    <source>
        <dbReference type="ARBA" id="ARBA00022737"/>
    </source>
</evidence>
<reference evidence="2" key="1">
    <citation type="submission" date="2022-10" db="EMBL/GenBank/DDBJ databases">
        <authorList>
            <person name="Chen Y."/>
            <person name="Dougan E. K."/>
            <person name="Chan C."/>
            <person name="Rhodes N."/>
            <person name="Thang M."/>
        </authorList>
    </citation>
    <scope>NUCLEOTIDE SEQUENCE</scope>
</reference>
<gene>
    <name evidence="2" type="ORF">C1SCF055_LOCUS45056</name>
</gene>
<dbReference type="PANTHER" id="PTHR47936">
    <property type="entry name" value="PPR_LONG DOMAIN-CONTAINING PROTEIN"/>
    <property type="match status" value="1"/>
</dbReference>
<sequence>MDACLKAGQWKRSLELFREMSFLKLQKDAVSCNVAIMASSASSKWQHGLSVLTGRVADEISHTSCMNSCTERKQWRLALIYLGHLGQQNGLRLNSISCNSAVSACSCGDHWHLAWELFACMGISRISTDAFTYSSLVSAFDHEWELSLCTLKDVEADEVVMNAAIDTCAHGGWTVGIKLLEDMRQKMIRDVSDVRNDPRSGRVIQATQTLLVTPVVAPVVTPVTYTALAFSCGAARWEAAENLLAEMQRTKVRADVFACNTSLGFCEEMRQWQRAFSCMLHMKASKQVPDEISHLIALDEILK</sequence>
<dbReference type="InterPro" id="IPR011990">
    <property type="entry name" value="TPR-like_helical_dom_sf"/>
</dbReference>
<evidence type="ECO:0000313" key="3">
    <source>
        <dbReference type="EMBL" id="CAL4807971.1"/>
    </source>
</evidence>
<dbReference type="Gene3D" id="1.25.40.10">
    <property type="entry name" value="Tetratricopeptide repeat domain"/>
    <property type="match status" value="2"/>
</dbReference>
<keyword evidence="1" id="KW-0677">Repeat</keyword>
<evidence type="ECO:0000313" key="4">
    <source>
        <dbReference type="Proteomes" id="UP001152797"/>
    </source>
</evidence>
<dbReference type="AlphaFoldDB" id="A0A9P1GSU9"/>
<dbReference type="EMBL" id="CAMXCT030006824">
    <property type="protein sequence ID" value="CAL4807971.1"/>
    <property type="molecule type" value="Genomic_DNA"/>
</dbReference>
<protein>
    <submittedName>
        <fullName evidence="3">Pentatricopeptide repeat-containing protein GUN1, chloroplastic (Pentatricopeptide repeat-containing protein At2g31400) (Protein GENOMES UNCOUPLED 1)</fullName>
    </submittedName>
</protein>
<dbReference type="EMBL" id="CAMXCT010006824">
    <property type="protein sequence ID" value="CAI4020659.1"/>
    <property type="molecule type" value="Genomic_DNA"/>
</dbReference>
<accession>A0A9P1GSU9</accession>
<dbReference type="Proteomes" id="UP001152797">
    <property type="component" value="Unassembled WGS sequence"/>
</dbReference>
<keyword evidence="4" id="KW-1185">Reference proteome</keyword>
<name>A0A9P1GSU9_9DINO</name>
<reference evidence="3 4" key="2">
    <citation type="submission" date="2024-05" db="EMBL/GenBank/DDBJ databases">
        <authorList>
            <person name="Chen Y."/>
            <person name="Shah S."/>
            <person name="Dougan E. K."/>
            <person name="Thang M."/>
            <person name="Chan C."/>
        </authorList>
    </citation>
    <scope>NUCLEOTIDE SEQUENCE [LARGE SCALE GENOMIC DNA]</scope>
</reference>
<comment type="caution">
    <text evidence="2">The sequence shown here is derived from an EMBL/GenBank/DDBJ whole genome shotgun (WGS) entry which is preliminary data.</text>
</comment>
<dbReference type="EMBL" id="CAMXCT020006824">
    <property type="protein sequence ID" value="CAL1174034.1"/>
    <property type="molecule type" value="Genomic_DNA"/>
</dbReference>